<organism evidence="1 2">
    <name type="scientific">Dentiscutata erythropus</name>
    <dbReference type="NCBI Taxonomy" id="1348616"/>
    <lineage>
        <taxon>Eukaryota</taxon>
        <taxon>Fungi</taxon>
        <taxon>Fungi incertae sedis</taxon>
        <taxon>Mucoromycota</taxon>
        <taxon>Glomeromycotina</taxon>
        <taxon>Glomeromycetes</taxon>
        <taxon>Diversisporales</taxon>
        <taxon>Gigasporaceae</taxon>
        <taxon>Dentiscutata</taxon>
    </lineage>
</organism>
<sequence length="41" mass="4562">AEFRFRHPSQFRLACGITLLEPPSLQSADGNSTAQQTFDSH</sequence>
<evidence type="ECO:0000313" key="1">
    <source>
        <dbReference type="EMBL" id="CAG8707010.1"/>
    </source>
</evidence>
<dbReference type="Proteomes" id="UP000789405">
    <property type="component" value="Unassembled WGS sequence"/>
</dbReference>
<accession>A0A9N9N772</accession>
<proteinExistence type="predicted"/>
<reference evidence="1" key="1">
    <citation type="submission" date="2021-06" db="EMBL/GenBank/DDBJ databases">
        <authorList>
            <person name="Kallberg Y."/>
            <person name="Tangrot J."/>
            <person name="Rosling A."/>
        </authorList>
    </citation>
    <scope>NUCLEOTIDE SEQUENCE</scope>
    <source>
        <strain evidence="1">MA453B</strain>
    </source>
</reference>
<evidence type="ECO:0000313" key="2">
    <source>
        <dbReference type="Proteomes" id="UP000789405"/>
    </source>
</evidence>
<dbReference type="EMBL" id="CAJVPY010009299">
    <property type="protein sequence ID" value="CAG8707010.1"/>
    <property type="molecule type" value="Genomic_DNA"/>
</dbReference>
<feature type="non-terminal residue" evidence="1">
    <location>
        <position position="1"/>
    </location>
</feature>
<name>A0A9N9N772_9GLOM</name>
<dbReference type="AlphaFoldDB" id="A0A9N9N772"/>
<protein>
    <submittedName>
        <fullName evidence="1">9917_t:CDS:1</fullName>
    </submittedName>
</protein>
<keyword evidence="2" id="KW-1185">Reference proteome</keyword>
<gene>
    <name evidence="1" type="ORF">DERYTH_LOCUS13348</name>
</gene>
<comment type="caution">
    <text evidence="1">The sequence shown here is derived from an EMBL/GenBank/DDBJ whole genome shotgun (WGS) entry which is preliminary data.</text>
</comment>